<feature type="compositionally biased region" description="Basic residues" evidence="5">
    <location>
        <begin position="28"/>
        <end position="39"/>
    </location>
</feature>
<protein>
    <recommendedName>
        <fullName evidence="4">Putative HNH nuclease YajD</fullName>
    </recommendedName>
</protein>
<dbReference type="InterPro" id="IPR003615">
    <property type="entry name" value="HNH_nuc"/>
</dbReference>
<feature type="domain" description="HNH nuclease" evidence="6">
    <location>
        <begin position="53"/>
        <end position="104"/>
    </location>
</feature>
<evidence type="ECO:0000313" key="8">
    <source>
        <dbReference type="Proteomes" id="UP000236536"/>
    </source>
</evidence>
<sequence>MPRPPHICSCGNIVPHGERCACQIKHTRERNRRHDRRRPTASQRGYGSKWRAARDAFLKINDRCAWPGCGELATVVDHIIPHRGDDRLFWDRSNWQPLCTSCHSRRKQRQERYRGA</sequence>
<dbReference type="PANTHER" id="PTHR41286">
    <property type="entry name" value="HNH NUCLEASE YAJD-RELATED"/>
    <property type="match status" value="1"/>
</dbReference>
<reference evidence="7 8" key="1">
    <citation type="journal article" date="2017" name="Genome Biol. Evol.">
        <title>Trajectories and Drivers of Genome Evolution in Surface-Associated Marine Phaeobacter.</title>
        <authorList>
            <person name="Freese H.M."/>
            <person name="Sikorski J."/>
            <person name="Bunk B."/>
            <person name="Scheuner C."/>
            <person name="Meier-Kolthoff J.P."/>
            <person name="Sproer C."/>
            <person name="Gram L."/>
            <person name="Overmann J."/>
        </authorList>
    </citation>
    <scope>NUCLEOTIDE SEQUENCE [LARGE SCALE GENOMIC DNA]</scope>
    <source>
        <strain evidence="7 8">P66</strain>
    </source>
</reference>
<accession>A0ABM6RCN1</accession>
<evidence type="ECO:0000256" key="5">
    <source>
        <dbReference type="SAM" id="MobiDB-lite"/>
    </source>
</evidence>
<dbReference type="Gene3D" id="1.10.30.50">
    <property type="match status" value="1"/>
</dbReference>
<gene>
    <name evidence="7" type="ORF">PhaeoP66_01320</name>
</gene>
<keyword evidence="1" id="KW-0540">Nuclease</keyword>
<evidence type="ECO:0000259" key="6">
    <source>
        <dbReference type="SMART" id="SM00507"/>
    </source>
</evidence>
<organism evidence="7 8">
    <name type="scientific">Phaeobacter inhibens</name>
    <dbReference type="NCBI Taxonomy" id="221822"/>
    <lineage>
        <taxon>Bacteria</taxon>
        <taxon>Pseudomonadati</taxon>
        <taxon>Pseudomonadota</taxon>
        <taxon>Alphaproteobacteria</taxon>
        <taxon>Rhodobacterales</taxon>
        <taxon>Roseobacteraceae</taxon>
        <taxon>Phaeobacter</taxon>
    </lineage>
</organism>
<evidence type="ECO:0000256" key="3">
    <source>
        <dbReference type="ARBA" id="ARBA00038412"/>
    </source>
</evidence>
<evidence type="ECO:0000256" key="1">
    <source>
        <dbReference type="ARBA" id="ARBA00022722"/>
    </source>
</evidence>
<dbReference type="EMBL" id="CP010705">
    <property type="protein sequence ID" value="AUQ94118.1"/>
    <property type="molecule type" value="Genomic_DNA"/>
</dbReference>
<dbReference type="CDD" id="cd00085">
    <property type="entry name" value="HNHc"/>
    <property type="match status" value="1"/>
</dbReference>
<keyword evidence="2" id="KW-0378">Hydrolase</keyword>
<dbReference type="PANTHER" id="PTHR41286:SF1">
    <property type="entry name" value="HNH NUCLEASE YAJD-RELATED"/>
    <property type="match status" value="1"/>
</dbReference>
<dbReference type="Pfam" id="PF01844">
    <property type="entry name" value="HNH"/>
    <property type="match status" value="1"/>
</dbReference>
<comment type="similarity">
    <text evidence="3">Belongs to the HNH nuclease family.</text>
</comment>
<dbReference type="Proteomes" id="UP000236536">
    <property type="component" value="Chromosome"/>
</dbReference>
<dbReference type="InterPro" id="IPR002711">
    <property type="entry name" value="HNH"/>
</dbReference>
<reference evidence="7 8" key="2">
    <citation type="journal article" date="2017" name="Int. J. Syst. Evol. Microbiol.">
        <title>Adaptation of Surface-Associated Bacteria to the Open Ocean: A Genomically Distinct Subpopulation of Phaeobacter gallaeciensis Colonizes Pacific Mesozooplankton.</title>
        <authorList>
            <person name="Freese H.M."/>
            <person name="Methner A."/>
            <person name="Overmann J."/>
        </authorList>
    </citation>
    <scope>NUCLEOTIDE SEQUENCE [LARGE SCALE GENOMIC DNA]</scope>
    <source>
        <strain evidence="7 8">P66</strain>
    </source>
</reference>
<evidence type="ECO:0000256" key="2">
    <source>
        <dbReference type="ARBA" id="ARBA00022801"/>
    </source>
</evidence>
<proteinExistence type="inferred from homology"/>
<keyword evidence="8" id="KW-1185">Reference proteome</keyword>
<keyword evidence="7" id="KW-0255">Endonuclease</keyword>
<dbReference type="GO" id="GO:0004519">
    <property type="term" value="F:endonuclease activity"/>
    <property type="evidence" value="ECO:0007669"/>
    <property type="project" value="UniProtKB-KW"/>
</dbReference>
<dbReference type="RefSeq" id="WP_102874049.1">
    <property type="nucleotide sequence ID" value="NZ_CP010599.1"/>
</dbReference>
<name>A0ABM6RCN1_9RHOB</name>
<dbReference type="SMART" id="SM00507">
    <property type="entry name" value="HNHc"/>
    <property type="match status" value="1"/>
</dbReference>
<evidence type="ECO:0000256" key="4">
    <source>
        <dbReference type="ARBA" id="ARBA00040194"/>
    </source>
</evidence>
<feature type="region of interest" description="Disordered" evidence="5">
    <location>
        <begin position="28"/>
        <end position="47"/>
    </location>
</feature>
<evidence type="ECO:0000313" key="7">
    <source>
        <dbReference type="EMBL" id="AUQ94118.1"/>
    </source>
</evidence>